<evidence type="ECO:0000313" key="2">
    <source>
        <dbReference type="EMBL" id="KIM56146.1"/>
    </source>
</evidence>
<dbReference type="InParanoid" id="A0A0C3DJC3"/>
<dbReference type="Proteomes" id="UP000053989">
    <property type="component" value="Unassembled WGS sequence"/>
</dbReference>
<dbReference type="OrthoDB" id="2682261at2759"/>
<proteinExistence type="predicted"/>
<dbReference type="EMBL" id="KN822122">
    <property type="protein sequence ID" value="KIM56146.1"/>
    <property type="molecule type" value="Genomic_DNA"/>
</dbReference>
<accession>A0A0C3DJC3</accession>
<dbReference type="HOGENOM" id="CLU_973735_0_0_1"/>
<evidence type="ECO:0000256" key="1">
    <source>
        <dbReference type="SAM" id="MobiDB-lite"/>
    </source>
</evidence>
<protein>
    <submittedName>
        <fullName evidence="2">Uncharacterized protein</fullName>
    </submittedName>
</protein>
<feature type="region of interest" description="Disordered" evidence="1">
    <location>
        <begin position="145"/>
        <end position="168"/>
    </location>
</feature>
<sequence length="286" mass="31246">MADTDELVDAHQGTSTNLVAAKARQATQDKGMPVKLRWTASLQEKPESIAVQGCVEDTDNILEVAHKEVNAHQVTGPVVVDCASSKPHIRRIASRTLRRHGTVSNLNLLASVVSAHGPNFKNETFTLDGPINPDSIVNEWIQSVSTRPTSRSNRGPSSSSVPSLTSKATTAVSSNTNLAYQGKTSVPTHYVDKEELEDQPTFPVKVPQINSGEDILKKAKVKSDGQVFSTKTEGRGGKRCFRMQDLPSMLMVDKLWMKEIIPALLMWAGTLADPWTISDAEFMQLL</sequence>
<organism evidence="2 3">
    <name type="scientific">Scleroderma citrinum Foug A</name>
    <dbReference type="NCBI Taxonomy" id="1036808"/>
    <lineage>
        <taxon>Eukaryota</taxon>
        <taxon>Fungi</taxon>
        <taxon>Dikarya</taxon>
        <taxon>Basidiomycota</taxon>
        <taxon>Agaricomycotina</taxon>
        <taxon>Agaricomycetes</taxon>
        <taxon>Agaricomycetidae</taxon>
        <taxon>Boletales</taxon>
        <taxon>Sclerodermatineae</taxon>
        <taxon>Sclerodermataceae</taxon>
        <taxon>Scleroderma</taxon>
    </lineage>
</organism>
<reference evidence="2 3" key="1">
    <citation type="submission" date="2014-04" db="EMBL/GenBank/DDBJ databases">
        <authorList>
            <consortium name="DOE Joint Genome Institute"/>
            <person name="Kuo A."/>
            <person name="Kohler A."/>
            <person name="Nagy L.G."/>
            <person name="Floudas D."/>
            <person name="Copeland A."/>
            <person name="Barry K.W."/>
            <person name="Cichocki N."/>
            <person name="Veneault-Fourrey C."/>
            <person name="LaButti K."/>
            <person name="Lindquist E.A."/>
            <person name="Lipzen A."/>
            <person name="Lundell T."/>
            <person name="Morin E."/>
            <person name="Murat C."/>
            <person name="Sun H."/>
            <person name="Tunlid A."/>
            <person name="Henrissat B."/>
            <person name="Grigoriev I.V."/>
            <person name="Hibbett D.S."/>
            <person name="Martin F."/>
            <person name="Nordberg H.P."/>
            <person name="Cantor M.N."/>
            <person name="Hua S.X."/>
        </authorList>
    </citation>
    <scope>NUCLEOTIDE SEQUENCE [LARGE SCALE GENOMIC DNA]</scope>
    <source>
        <strain evidence="2 3">Foug A</strain>
    </source>
</reference>
<name>A0A0C3DJC3_9AGAM</name>
<dbReference type="AlphaFoldDB" id="A0A0C3DJC3"/>
<reference evidence="3" key="2">
    <citation type="submission" date="2015-01" db="EMBL/GenBank/DDBJ databases">
        <title>Evolutionary Origins and Diversification of the Mycorrhizal Mutualists.</title>
        <authorList>
            <consortium name="DOE Joint Genome Institute"/>
            <consortium name="Mycorrhizal Genomics Consortium"/>
            <person name="Kohler A."/>
            <person name="Kuo A."/>
            <person name="Nagy L.G."/>
            <person name="Floudas D."/>
            <person name="Copeland A."/>
            <person name="Barry K.W."/>
            <person name="Cichocki N."/>
            <person name="Veneault-Fourrey C."/>
            <person name="LaButti K."/>
            <person name="Lindquist E.A."/>
            <person name="Lipzen A."/>
            <person name="Lundell T."/>
            <person name="Morin E."/>
            <person name="Murat C."/>
            <person name="Riley R."/>
            <person name="Ohm R."/>
            <person name="Sun H."/>
            <person name="Tunlid A."/>
            <person name="Henrissat B."/>
            <person name="Grigoriev I.V."/>
            <person name="Hibbett D.S."/>
            <person name="Martin F."/>
        </authorList>
    </citation>
    <scope>NUCLEOTIDE SEQUENCE [LARGE SCALE GENOMIC DNA]</scope>
    <source>
        <strain evidence="3">Foug A</strain>
    </source>
</reference>
<feature type="compositionally biased region" description="Low complexity" evidence="1">
    <location>
        <begin position="145"/>
        <end position="166"/>
    </location>
</feature>
<gene>
    <name evidence="2" type="ORF">SCLCIDRAFT_10803</name>
</gene>
<keyword evidence="3" id="KW-1185">Reference proteome</keyword>
<evidence type="ECO:0000313" key="3">
    <source>
        <dbReference type="Proteomes" id="UP000053989"/>
    </source>
</evidence>